<keyword evidence="3" id="KW-1185">Reference proteome</keyword>
<sequence>MFKKTIVTAALVFSAPLYADSQCVTKIYSRQDVLYELKKQGWGYDNYDLICEKMRAANAEFLVSANAMVVRGKSVTWAVVSVKGADSSIVAVNNMGHSTLVDDTPSTNIANSNYMVAIDQAIGALDIDKAIADLNEARRNAK</sequence>
<protein>
    <submittedName>
        <fullName evidence="2">Uncharacterized protein</fullName>
    </submittedName>
</protein>
<comment type="caution">
    <text evidence="2">The sequence shown here is derived from an EMBL/GenBank/DDBJ whole genome shotgun (WGS) entry which is preliminary data.</text>
</comment>
<feature type="chain" id="PRO_5046914977" evidence="1">
    <location>
        <begin position="20"/>
        <end position="142"/>
    </location>
</feature>
<keyword evidence="1" id="KW-0732">Signal</keyword>
<dbReference type="RefSeq" id="WP_167660568.1">
    <property type="nucleotide sequence ID" value="NZ_BMCQ01000004.1"/>
</dbReference>
<dbReference type="EMBL" id="JAATIZ010000001">
    <property type="protein sequence ID" value="NJB64369.1"/>
    <property type="molecule type" value="Genomic_DNA"/>
</dbReference>
<proteinExistence type="predicted"/>
<evidence type="ECO:0000256" key="1">
    <source>
        <dbReference type="SAM" id="SignalP"/>
    </source>
</evidence>
<accession>A0ABX0WNJ7</accession>
<evidence type="ECO:0000313" key="2">
    <source>
        <dbReference type="EMBL" id="NJB64369.1"/>
    </source>
</evidence>
<feature type="signal peptide" evidence="1">
    <location>
        <begin position="1"/>
        <end position="19"/>
    </location>
</feature>
<organism evidence="2 3">
    <name type="scientific">Paenalcaligenes hominis</name>
    <dbReference type="NCBI Taxonomy" id="643674"/>
    <lineage>
        <taxon>Bacteria</taxon>
        <taxon>Pseudomonadati</taxon>
        <taxon>Pseudomonadota</taxon>
        <taxon>Betaproteobacteria</taxon>
        <taxon>Burkholderiales</taxon>
        <taxon>Alcaligenaceae</taxon>
        <taxon>Paenalcaligenes</taxon>
    </lineage>
</organism>
<name>A0ABX0WNJ7_9BURK</name>
<gene>
    <name evidence="2" type="ORF">GGR41_000590</name>
</gene>
<evidence type="ECO:0000313" key="3">
    <source>
        <dbReference type="Proteomes" id="UP000783934"/>
    </source>
</evidence>
<dbReference type="Proteomes" id="UP000783934">
    <property type="component" value="Unassembled WGS sequence"/>
</dbReference>
<reference evidence="2 3" key="1">
    <citation type="submission" date="2020-03" db="EMBL/GenBank/DDBJ databases">
        <title>Genomic Encyclopedia of Type Strains, Phase IV (KMG-IV): sequencing the most valuable type-strain genomes for metagenomic binning, comparative biology and taxonomic classification.</title>
        <authorList>
            <person name="Goeker M."/>
        </authorList>
    </citation>
    <scope>NUCLEOTIDE SEQUENCE [LARGE SCALE GENOMIC DNA]</scope>
    <source>
        <strain evidence="2 3">DSM 26613</strain>
    </source>
</reference>